<accession>A0ABY9P5T3</accession>
<dbReference type="Pfam" id="PF18934">
    <property type="entry name" value="DUF5682"/>
    <property type="match status" value="1"/>
</dbReference>
<dbReference type="PANTHER" id="PTHR30634">
    <property type="entry name" value="OUTER MEMBRANE LOLAB LIPOPROTEIN INSERTION APPARATUS"/>
    <property type="match status" value="1"/>
</dbReference>
<proteinExistence type="predicted"/>
<gene>
    <name evidence="2" type="ORF">RDV84_20785</name>
</gene>
<evidence type="ECO:0000313" key="3">
    <source>
        <dbReference type="Proteomes" id="UP001229313"/>
    </source>
</evidence>
<dbReference type="Proteomes" id="UP001229313">
    <property type="component" value="Chromosome"/>
</dbReference>
<dbReference type="InterPro" id="IPR043737">
    <property type="entry name" value="DUF5682"/>
</dbReference>
<feature type="region of interest" description="Disordered" evidence="1">
    <location>
        <begin position="117"/>
        <end position="187"/>
    </location>
</feature>
<dbReference type="EMBL" id="CP133568">
    <property type="protein sequence ID" value="WMT02376.1"/>
    <property type="molecule type" value="Genomic_DNA"/>
</dbReference>
<name>A0ABY9P5T3_9GAMM</name>
<sequence>MSATLSYFGIRHHGPGCARSLRKALDALRPDCLLIEGPAGAEAMVEHLRDAQLQPPVALLSYGVDDPQLAVFHPYAEFSPEWQAMRWAVEQGATVRFIDVPAGASLAWQRARRERFAGEAQAQPAGEVAGEGEAQSPQELADDAARIEAAPAASETRAEGAAPVSASEPQAEDAAEPTADGHGQRDPLDWLAHAAGYADGESWWNHMVEERGDGEGLFEAIAAAMAELRDHAELGNGLDPREEALREAHMRSGIREAVKQGFERIAVVCGAWHVPALAGKATAAADKALLKDLPKLKAAATWVPWTYRHLSSASGYGAGIDSPGWYEHLWRHGGSQGRTVGWFARVARVLREHALDCSSAHLIEAARLADTLAALRQRPAPSLVELNEATLSILCNGDDAPMRLIEQALMIGERIGSVPEAVPTVPLQRDLEAQRKRLRLKAEALSKPLELDLRNDTDLQRSELLHRLLLLDIGWGRLGGAGRSRGSFREVWELAWQPGFEIELIVASRYGQTVAQAATARAIESARQAERLPDLSRLIDRVLLANLPDAVQAVAAELQARAAVDADPLSLLAALPALANVQRYGNVRNTDAAQVRHLFDGMLARACIGLTIALGGLDEEAAGDARETLLAADRAVALREDEAQTATWRGALRQLALALSATPLLRGVATRLLFDAGAFDGEAVARELGLNLSLGAEPLDAAHWLDGFLNRNAAVLLHDDAVWGLIDGWVSNLGHEHFLRVVPLLRRSFAEFEAADRRDLGQRVKRPLGAAPAAAARSSWDAARAARALPLLRELFGLEPVGDAR</sequence>
<reference evidence="2 3" key="1">
    <citation type="submission" date="2023-08" db="EMBL/GenBank/DDBJ databases">
        <title>The whole genome sequence of Lysobacter yananisis.</title>
        <authorList>
            <person name="Sun H."/>
        </authorList>
    </citation>
    <scope>NUCLEOTIDE SEQUENCE [LARGE SCALE GENOMIC DNA]</scope>
    <source>
        <strain evidence="2 3">SNNU513</strain>
    </source>
</reference>
<dbReference type="InterPro" id="IPR050458">
    <property type="entry name" value="LolB"/>
</dbReference>
<dbReference type="PANTHER" id="PTHR30634:SF14">
    <property type="match status" value="1"/>
</dbReference>
<organism evidence="2 3">
    <name type="scientific">Lysobacter yananisis</name>
    <dbReference type="NCBI Taxonomy" id="1003114"/>
    <lineage>
        <taxon>Bacteria</taxon>
        <taxon>Pseudomonadati</taxon>
        <taxon>Pseudomonadota</taxon>
        <taxon>Gammaproteobacteria</taxon>
        <taxon>Lysobacterales</taxon>
        <taxon>Lysobacteraceae</taxon>
        <taxon>Lysobacter</taxon>
    </lineage>
</organism>
<evidence type="ECO:0000313" key="2">
    <source>
        <dbReference type="EMBL" id="WMT02376.1"/>
    </source>
</evidence>
<protein>
    <submittedName>
        <fullName evidence="2">DUF5682 family protein</fullName>
    </submittedName>
</protein>
<evidence type="ECO:0000256" key="1">
    <source>
        <dbReference type="SAM" id="MobiDB-lite"/>
    </source>
</evidence>
<dbReference type="RefSeq" id="WP_309151452.1">
    <property type="nucleotide sequence ID" value="NZ_CP133568.1"/>
</dbReference>
<keyword evidence="3" id="KW-1185">Reference proteome</keyword>